<evidence type="ECO:0000313" key="12">
    <source>
        <dbReference type="Proteomes" id="UP000823990"/>
    </source>
</evidence>
<dbReference type="SMART" id="SM00382">
    <property type="entry name" value="AAA"/>
    <property type="match status" value="1"/>
</dbReference>
<evidence type="ECO:0000256" key="3">
    <source>
        <dbReference type="ARBA" id="ARBA00022692"/>
    </source>
</evidence>
<gene>
    <name evidence="11" type="ORF">H9892_03930</name>
</gene>
<proteinExistence type="predicted"/>
<sequence length="588" mass="63749">MKSPKHEKFSVILRLLRLALRHKGCFFPGMLLVIAGTALSLLAPVLTGMAIDYAVLGATNFDMIARYCVIIAACVAASGISVWTGNILLSRLSFLTVRDVRRELYAKLLSLPLSEIERHSRGDLMTRMTTFGENLSDGLYQGIMQLSAGLVTLLVTIVCMYVMNWAVATIVVLLTPVSAFVSAAIAKRNRVTFSRQSKNMERMSGLAEEHLSGTRILRAYGRTADSEALFADINRDLFASGLSSQFAGALVNPVSRIVNNVIYAIVAVVGGLFIVGSGDGGWAAGMSASLTLGGLSAFLAYANQFAKPFNDVTSVTAELQTAASAARRIFELTDREDEDKGGSSPIAHPVSGIAFEDVSFSYSDKPFMEHITFAAKQGQKIALVGTTGSGKTTIINLVMRFYDITGGRLMFDGEDISRFSREDVRRSFGMVLQDTWLFSGTVRENIAYGKPDATDEEVRRAADAAHLDKFISTLEHGYDTVISGDGEELSEGQKQLIAIARVFLTSPEMLILDEATASVDAMTEREVQAAFAELMRGKTSFIVAHRLSTIRDSDLIVVMDDGHIIESGTHDSLVAAGGFYTRMLRAAE</sequence>
<dbReference type="GO" id="GO:0005886">
    <property type="term" value="C:plasma membrane"/>
    <property type="evidence" value="ECO:0007669"/>
    <property type="project" value="UniProtKB-SubCell"/>
</dbReference>
<comment type="caution">
    <text evidence="11">The sequence shown here is derived from an EMBL/GenBank/DDBJ whole genome shotgun (WGS) entry which is preliminary data.</text>
</comment>
<feature type="transmembrane region" description="Helical" evidence="8">
    <location>
        <begin position="169"/>
        <end position="186"/>
    </location>
</feature>
<dbReference type="Proteomes" id="UP000823990">
    <property type="component" value="Unassembled WGS sequence"/>
</dbReference>
<dbReference type="CDD" id="cd18547">
    <property type="entry name" value="ABC_6TM_Tm288_like"/>
    <property type="match status" value="1"/>
</dbReference>
<evidence type="ECO:0000313" key="11">
    <source>
        <dbReference type="EMBL" id="HIW02468.1"/>
    </source>
</evidence>
<dbReference type="PANTHER" id="PTHR24221:SF499">
    <property type="entry name" value="FATTY ACID ABC TRANSPORTER ATP-BINDING_PERMEASE PROTEIN"/>
    <property type="match status" value="1"/>
</dbReference>
<name>A0A9D1Q038_9FIRM</name>
<dbReference type="InterPro" id="IPR027417">
    <property type="entry name" value="P-loop_NTPase"/>
</dbReference>
<reference evidence="11" key="1">
    <citation type="journal article" date="2021" name="PeerJ">
        <title>Extensive microbial diversity within the chicken gut microbiome revealed by metagenomics and culture.</title>
        <authorList>
            <person name="Gilroy R."/>
            <person name="Ravi A."/>
            <person name="Getino M."/>
            <person name="Pursley I."/>
            <person name="Horton D.L."/>
            <person name="Alikhan N.F."/>
            <person name="Baker D."/>
            <person name="Gharbi K."/>
            <person name="Hall N."/>
            <person name="Watson M."/>
            <person name="Adriaenssens E.M."/>
            <person name="Foster-Nyarko E."/>
            <person name="Jarju S."/>
            <person name="Secka A."/>
            <person name="Antonio M."/>
            <person name="Oren A."/>
            <person name="Chaudhuri R.R."/>
            <person name="La Ragione R."/>
            <person name="Hildebrand F."/>
            <person name="Pallen M.J."/>
        </authorList>
    </citation>
    <scope>NUCLEOTIDE SEQUENCE</scope>
    <source>
        <strain evidence="11">12435</strain>
    </source>
</reference>
<evidence type="ECO:0000256" key="7">
    <source>
        <dbReference type="ARBA" id="ARBA00023136"/>
    </source>
</evidence>
<dbReference type="Pfam" id="PF00664">
    <property type="entry name" value="ABC_membrane"/>
    <property type="match status" value="1"/>
</dbReference>
<dbReference type="PROSITE" id="PS50929">
    <property type="entry name" value="ABC_TM1F"/>
    <property type="match status" value="1"/>
</dbReference>
<accession>A0A9D1Q038</accession>
<dbReference type="GO" id="GO:0016887">
    <property type="term" value="F:ATP hydrolysis activity"/>
    <property type="evidence" value="ECO:0007669"/>
    <property type="project" value="InterPro"/>
</dbReference>
<dbReference type="PANTHER" id="PTHR24221">
    <property type="entry name" value="ATP-BINDING CASSETTE SUB-FAMILY B"/>
    <property type="match status" value="1"/>
</dbReference>
<dbReference type="AlphaFoldDB" id="A0A9D1Q038"/>
<keyword evidence="3 8" id="KW-0812">Transmembrane</keyword>
<evidence type="ECO:0000259" key="9">
    <source>
        <dbReference type="PROSITE" id="PS50893"/>
    </source>
</evidence>
<keyword evidence="7 8" id="KW-0472">Membrane</keyword>
<dbReference type="Gene3D" id="1.20.1560.10">
    <property type="entry name" value="ABC transporter type 1, transmembrane domain"/>
    <property type="match status" value="1"/>
</dbReference>
<dbReference type="GO" id="GO:0005524">
    <property type="term" value="F:ATP binding"/>
    <property type="evidence" value="ECO:0007669"/>
    <property type="project" value="UniProtKB-KW"/>
</dbReference>
<dbReference type="SUPFAM" id="SSF52540">
    <property type="entry name" value="P-loop containing nucleoside triphosphate hydrolases"/>
    <property type="match status" value="1"/>
</dbReference>
<feature type="transmembrane region" description="Helical" evidence="8">
    <location>
        <begin position="24"/>
        <end position="44"/>
    </location>
</feature>
<dbReference type="SUPFAM" id="SSF90123">
    <property type="entry name" value="ABC transporter transmembrane region"/>
    <property type="match status" value="1"/>
</dbReference>
<evidence type="ECO:0000256" key="4">
    <source>
        <dbReference type="ARBA" id="ARBA00022741"/>
    </source>
</evidence>
<feature type="domain" description="ABC transmembrane type-1" evidence="10">
    <location>
        <begin position="29"/>
        <end position="321"/>
    </location>
</feature>
<dbReference type="Pfam" id="PF00005">
    <property type="entry name" value="ABC_tran"/>
    <property type="match status" value="1"/>
</dbReference>
<keyword evidence="2" id="KW-0813">Transport</keyword>
<evidence type="ECO:0000256" key="6">
    <source>
        <dbReference type="ARBA" id="ARBA00022989"/>
    </source>
</evidence>
<dbReference type="FunFam" id="3.40.50.300:FF:000287">
    <property type="entry name" value="Multidrug ABC transporter ATP-binding protein"/>
    <property type="match status" value="1"/>
</dbReference>
<evidence type="ECO:0000256" key="1">
    <source>
        <dbReference type="ARBA" id="ARBA00004651"/>
    </source>
</evidence>
<protein>
    <submittedName>
        <fullName evidence="11">ABC transporter ATP-binding protein/permease</fullName>
    </submittedName>
</protein>
<organism evidence="11 12">
    <name type="scientific">Candidatus Protoclostridium stercorigallinarum</name>
    <dbReference type="NCBI Taxonomy" id="2838741"/>
    <lineage>
        <taxon>Bacteria</taxon>
        <taxon>Bacillati</taxon>
        <taxon>Bacillota</taxon>
        <taxon>Clostridia</taxon>
        <taxon>Candidatus Protoclostridium</taxon>
    </lineage>
</organism>
<evidence type="ECO:0000259" key="10">
    <source>
        <dbReference type="PROSITE" id="PS50929"/>
    </source>
</evidence>
<feature type="transmembrane region" description="Helical" evidence="8">
    <location>
        <begin position="143"/>
        <end position="163"/>
    </location>
</feature>
<dbReference type="InterPro" id="IPR036640">
    <property type="entry name" value="ABC1_TM_sf"/>
</dbReference>
<reference evidence="11" key="2">
    <citation type="submission" date="2021-04" db="EMBL/GenBank/DDBJ databases">
        <authorList>
            <person name="Gilroy R."/>
        </authorList>
    </citation>
    <scope>NUCLEOTIDE SEQUENCE</scope>
    <source>
        <strain evidence="11">12435</strain>
    </source>
</reference>
<feature type="transmembrane region" description="Helical" evidence="8">
    <location>
        <begin position="64"/>
        <end position="89"/>
    </location>
</feature>
<feature type="transmembrane region" description="Helical" evidence="8">
    <location>
        <begin position="257"/>
        <end position="276"/>
    </location>
</feature>
<keyword evidence="6 8" id="KW-1133">Transmembrane helix</keyword>
<evidence type="ECO:0000256" key="5">
    <source>
        <dbReference type="ARBA" id="ARBA00022840"/>
    </source>
</evidence>
<dbReference type="InterPro" id="IPR039421">
    <property type="entry name" value="Type_1_exporter"/>
</dbReference>
<dbReference type="CDD" id="cd03254">
    <property type="entry name" value="ABCC_Glucan_exporter_like"/>
    <property type="match status" value="1"/>
</dbReference>
<dbReference type="InterPro" id="IPR003439">
    <property type="entry name" value="ABC_transporter-like_ATP-bd"/>
</dbReference>
<evidence type="ECO:0000256" key="8">
    <source>
        <dbReference type="SAM" id="Phobius"/>
    </source>
</evidence>
<feature type="domain" description="ABC transporter" evidence="9">
    <location>
        <begin position="353"/>
        <end position="586"/>
    </location>
</feature>
<dbReference type="Gene3D" id="3.40.50.300">
    <property type="entry name" value="P-loop containing nucleotide triphosphate hydrolases"/>
    <property type="match status" value="1"/>
</dbReference>
<dbReference type="PROSITE" id="PS50893">
    <property type="entry name" value="ABC_TRANSPORTER_2"/>
    <property type="match status" value="1"/>
</dbReference>
<comment type="subcellular location">
    <subcellularLocation>
        <location evidence="1">Cell membrane</location>
        <topology evidence="1">Multi-pass membrane protein</topology>
    </subcellularLocation>
</comment>
<keyword evidence="4" id="KW-0547">Nucleotide-binding</keyword>
<feature type="transmembrane region" description="Helical" evidence="8">
    <location>
        <begin position="282"/>
        <end position="302"/>
    </location>
</feature>
<keyword evidence="5 11" id="KW-0067">ATP-binding</keyword>
<evidence type="ECO:0000256" key="2">
    <source>
        <dbReference type="ARBA" id="ARBA00022448"/>
    </source>
</evidence>
<dbReference type="InterPro" id="IPR003593">
    <property type="entry name" value="AAA+_ATPase"/>
</dbReference>
<dbReference type="GO" id="GO:0140359">
    <property type="term" value="F:ABC-type transporter activity"/>
    <property type="evidence" value="ECO:0007669"/>
    <property type="project" value="InterPro"/>
</dbReference>
<dbReference type="InterPro" id="IPR011527">
    <property type="entry name" value="ABC1_TM_dom"/>
</dbReference>
<dbReference type="EMBL" id="DXHS01000067">
    <property type="protein sequence ID" value="HIW02468.1"/>
    <property type="molecule type" value="Genomic_DNA"/>
</dbReference>